<dbReference type="PANTHER" id="PTHR46161">
    <property type="entry name" value="NUCLEOSIDE DIPHOSPHATE KINASE"/>
    <property type="match status" value="1"/>
</dbReference>
<evidence type="ECO:0000256" key="3">
    <source>
        <dbReference type="ARBA" id="ARBA00012966"/>
    </source>
</evidence>
<evidence type="ECO:0000256" key="11">
    <source>
        <dbReference type="ARBA" id="ARBA00023080"/>
    </source>
</evidence>
<dbReference type="SMART" id="SM00562">
    <property type="entry name" value="NDK"/>
    <property type="match status" value="1"/>
</dbReference>
<feature type="binding site" evidence="12">
    <location>
        <position position="19"/>
    </location>
    <ligand>
        <name>ATP</name>
        <dbReference type="ChEBI" id="CHEBI:30616"/>
    </ligand>
</feature>
<dbReference type="RefSeq" id="WP_126614896.1">
    <property type="nucleotide sequence ID" value="NZ_CP034562.1"/>
</dbReference>
<dbReference type="FunFam" id="3.30.70.141:FF:000017">
    <property type="entry name" value="Nucleoside diphosphate kinase"/>
    <property type="match status" value="1"/>
</dbReference>
<dbReference type="GO" id="GO:0046872">
    <property type="term" value="F:metal ion binding"/>
    <property type="evidence" value="ECO:0007669"/>
    <property type="project" value="UniProtKB-KW"/>
</dbReference>
<dbReference type="InterPro" id="IPR034907">
    <property type="entry name" value="NDK-like_dom"/>
</dbReference>
<evidence type="ECO:0000256" key="12">
    <source>
        <dbReference type="PROSITE-ProRule" id="PRU00706"/>
    </source>
</evidence>
<comment type="similarity">
    <text evidence="2 12 13">Belongs to the NDK family.</text>
</comment>
<feature type="domain" description="Nucleoside diphosphate kinase-like" evidence="14">
    <location>
        <begin position="14"/>
        <end position="148"/>
    </location>
</feature>
<protein>
    <recommendedName>
        <fullName evidence="3">nucleoside-diphosphate kinase</fullName>
        <ecNumber evidence="3">2.7.4.6</ecNumber>
    </recommendedName>
</protein>
<evidence type="ECO:0000313" key="16">
    <source>
        <dbReference type="Proteomes" id="UP000267268"/>
    </source>
</evidence>
<gene>
    <name evidence="15" type="ORF">EI427_11915</name>
</gene>
<dbReference type="GO" id="GO:0005524">
    <property type="term" value="F:ATP binding"/>
    <property type="evidence" value="ECO:0007669"/>
    <property type="project" value="UniProtKB-KW"/>
</dbReference>
<accession>A0A3Q9FRN0</accession>
<dbReference type="NCBIfam" id="NF001908">
    <property type="entry name" value="PRK00668.1"/>
    <property type="match status" value="1"/>
</dbReference>
<dbReference type="InterPro" id="IPR036850">
    <property type="entry name" value="NDK-like_dom_sf"/>
</dbReference>
<name>A0A3Q9FRN0_9BACT</name>
<comment type="cofactor">
    <cofactor evidence="1">
        <name>Mg(2+)</name>
        <dbReference type="ChEBI" id="CHEBI:18420"/>
    </cofactor>
</comment>
<keyword evidence="7" id="KW-0547">Nucleotide-binding</keyword>
<proteinExistence type="inferred from homology"/>
<evidence type="ECO:0000256" key="2">
    <source>
        <dbReference type="ARBA" id="ARBA00008142"/>
    </source>
</evidence>
<keyword evidence="9" id="KW-0067">ATP-binding</keyword>
<feature type="active site" description="Pros-phosphohistidine intermediate" evidence="12">
    <location>
        <position position="125"/>
    </location>
</feature>
<dbReference type="KEGG" id="fll:EI427_11915"/>
<keyword evidence="11" id="KW-0546">Nucleotide metabolism</keyword>
<evidence type="ECO:0000313" key="15">
    <source>
        <dbReference type="EMBL" id="AZQ62917.1"/>
    </source>
</evidence>
<dbReference type="CDD" id="cd04413">
    <property type="entry name" value="NDPk_I"/>
    <property type="match status" value="1"/>
</dbReference>
<organism evidence="15 16">
    <name type="scientific">Flammeovirga pectinis</name>
    <dbReference type="NCBI Taxonomy" id="2494373"/>
    <lineage>
        <taxon>Bacteria</taxon>
        <taxon>Pseudomonadati</taxon>
        <taxon>Bacteroidota</taxon>
        <taxon>Cytophagia</taxon>
        <taxon>Cytophagales</taxon>
        <taxon>Flammeovirgaceae</taxon>
        <taxon>Flammeovirga</taxon>
    </lineage>
</organism>
<feature type="binding site" evidence="12">
    <location>
        <position position="67"/>
    </location>
    <ligand>
        <name>ATP</name>
        <dbReference type="ChEBI" id="CHEBI:30616"/>
    </ligand>
</feature>
<evidence type="ECO:0000256" key="7">
    <source>
        <dbReference type="ARBA" id="ARBA00022741"/>
    </source>
</evidence>
<dbReference type="PROSITE" id="PS51374">
    <property type="entry name" value="NDPK_LIKE"/>
    <property type="match status" value="1"/>
</dbReference>
<feature type="binding site" evidence="12">
    <location>
        <position position="101"/>
    </location>
    <ligand>
        <name>ATP</name>
        <dbReference type="ChEBI" id="CHEBI:30616"/>
    </ligand>
</feature>
<evidence type="ECO:0000256" key="13">
    <source>
        <dbReference type="RuleBase" id="RU004011"/>
    </source>
</evidence>
<dbReference type="GO" id="GO:0006183">
    <property type="term" value="P:GTP biosynthetic process"/>
    <property type="evidence" value="ECO:0007669"/>
    <property type="project" value="InterPro"/>
</dbReference>
<feature type="binding site" evidence="12">
    <location>
        <position position="122"/>
    </location>
    <ligand>
        <name>ATP</name>
        <dbReference type="ChEBI" id="CHEBI:30616"/>
    </ligand>
</feature>
<keyword evidence="16" id="KW-1185">Reference proteome</keyword>
<evidence type="ECO:0000256" key="6">
    <source>
        <dbReference type="ARBA" id="ARBA00022723"/>
    </source>
</evidence>
<dbReference type="PANTHER" id="PTHR46161:SF3">
    <property type="entry name" value="NUCLEOSIDE DIPHOSPHATE KINASE DDB_G0292928-RELATED"/>
    <property type="match status" value="1"/>
</dbReference>
<dbReference type="Pfam" id="PF00334">
    <property type="entry name" value="NDK"/>
    <property type="match status" value="1"/>
</dbReference>
<sequence length="159" mass="18224">MFQDNFAPPKGSFTFTMIKPGEENQDNIGEILTMIHEAGFRIQAMKMIRLRTKQAEMFYRHLAEQPFYRDVVNYMTSGPVIAAVLEKDNAVKDYRKLIGATDPTKAEEGTIRKRFAKSTDRNVVHGSDSDENAAEEASFFFSFSERYNQDGHCFFGWGK</sequence>
<keyword evidence="8 15" id="KW-0418">Kinase</keyword>
<evidence type="ECO:0000256" key="10">
    <source>
        <dbReference type="ARBA" id="ARBA00022842"/>
    </source>
</evidence>
<dbReference type="OrthoDB" id="9801161at2"/>
<reference evidence="15 16" key="1">
    <citation type="submission" date="2018-12" db="EMBL/GenBank/DDBJ databases">
        <title>Flammeovirga pectinis sp. nov., isolated from the gut of the Korean scallop, Patinopecten yessoensis.</title>
        <authorList>
            <person name="Bae J.-W."/>
            <person name="Jeong Y.-S."/>
            <person name="Kang W."/>
        </authorList>
    </citation>
    <scope>NUCLEOTIDE SEQUENCE [LARGE SCALE GENOMIC DNA]</scope>
    <source>
        <strain evidence="15 16">L12M1</strain>
    </source>
</reference>
<evidence type="ECO:0000256" key="9">
    <source>
        <dbReference type="ARBA" id="ARBA00022840"/>
    </source>
</evidence>
<evidence type="ECO:0000256" key="4">
    <source>
        <dbReference type="ARBA" id="ARBA00022553"/>
    </source>
</evidence>
<keyword evidence="10" id="KW-0460">Magnesium</keyword>
<dbReference type="InterPro" id="IPR001564">
    <property type="entry name" value="Nucleoside_diP_kinase"/>
</dbReference>
<evidence type="ECO:0000256" key="1">
    <source>
        <dbReference type="ARBA" id="ARBA00001946"/>
    </source>
</evidence>
<keyword evidence="6" id="KW-0479">Metal-binding</keyword>
<dbReference type="EC" id="2.7.4.6" evidence="3"/>
<dbReference type="PRINTS" id="PR01243">
    <property type="entry name" value="NUCDPKINASE"/>
</dbReference>
<dbReference type="AlphaFoldDB" id="A0A3Q9FRN0"/>
<keyword evidence="5 15" id="KW-0808">Transferase</keyword>
<evidence type="ECO:0000259" key="14">
    <source>
        <dbReference type="SMART" id="SM00562"/>
    </source>
</evidence>
<evidence type="ECO:0000256" key="5">
    <source>
        <dbReference type="ARBA" id="ARBA00022679"/>
    </source>
</evidence>
<dbReference type="Gene3D" id="3.30.70.141">
    <property type="entry name" value="Nucleoside diphosphate kinase-like domain"/>
    <property type="match status" value="1"/>
</dbReference>
<feature type="binding site" evidence="12">
    <location>
        <position position="95"/>
    </location>
    <ligand>
        <name>ATP</name>
        <dbReference type="ChEBI" id="CHEBI:30616"/>
    </ligand>
</feature>
<dbReference type="SUPFAM" id="SSF54919">
    <property type="entry name" value="Nucleoside diphosphate kinase, NDK"/>
    <property type="match status" value="1"/>
</dbReference>
<feature type="binding site" evidence="12">
    <location>
        <position position="112"/>
    </location>
    <ligand>
        <name>ATP</name>
        <dbReference type="ChEBI" id="CHEBI:30616"/>
    </ligand>
</feature>
<dbReference type="Proteomes" id="UP000267268">
    <property type="component" value="Chromosome 1"/>
</dbReference>
<dbReference type="GO" id="GO:0006228">
    <property type="term" value="P:UTP biosynthetic process"/>
    <property type="evidence" value="ECO:0007669"/>
    <property type="project" value="InterPro"/>
</dbReference>
<evidence type="ECO:0000256" key="8">
    <source>
        <dbReference type="ARBA" id="ARBA00022777"/>
    </source>
</evidence>
<keyword evidence="4" id="KW-0597">Phosphoprotein</keyword>
<dbReference type="GO" id="GO:0006241">
    <property type="term" value="P:CTP biosynthetic process"/>
    <property type="evidence" value="ECO:0007669"/>
    <property type="project" value="InterPro"/>
</dbReference>
<dbReference type="GO" id="GO:0004550">
    <property type="term" value="F:nucleoside diphosphate kinase activity"/>
    <property type="evidence" value="ECO:0007669"/>
    <property type="project" value="UniProtKB-EC"/>
</dbReference>
<dbReference type="EMBL" id="CP034562">
    <property type="protein sequence ID" value="AZQ62917.1"/>
    <property type="molecule type" value="Genomic_DNA"/>
</dbReference>